<dbReference type="Proteomes" id="UP001236076">
    <property type="component" value="Segment"/>
</dbReference>
<evidence type="ECO:0000313" key="2">
    <source>
        <dbReference type="Proteomes" id="UP001236076"/>
    </source>
</evidence>
<accession>A0AAE9PSI7</accession>
<keyword evidence="2" id="KW-1185">Reference proteome</keyword>
<reference evidence="1 2" key="1">
    <citation type="submission" date="2022-10" db="EMBL/GenBank/DDBJ databases">
        <authorList>
            <person name="Cortes-Martin A."/>
            <person name="Buttimer C.T.H."/>
            <person name="Hill C."/>
        </authorList>
    </citation>
    <scope>NUCLEOTIDE SEQUENCE [LARGE SCALE GENOMIC DNA]</scope>
</reference>
<dbReference type="EMBL" id="OP744025">
    <property type="protein sequence ID" value="UZZ64276.1"/>
    <property type="molecule type" value="Genomic_DNA"/>
</dbReference>
<proteinExistence type="predicted"/>
<gene>
    <name evidence="1" type="ORF">A54_36</name>
</gene>
<sequence length="75" mass="8498">MINVKLIKARDVKKGQKFKYIVDCDFTGQPIYNKVYATSDAVVYEDAVFIEIGVAETLGLFYKTDINSDVEIIND</sequence>
<protein>
    <submittedName>
        <fullName evidence="1">Uncharacterized protein</fullName>
    </submittedName>
</protein>
<organism evidence="1 2">
    <name type="scientific">Escherichia phage A5-4</name>
    <dbReference type="NCBI Taxonomy" id="2996162"/>
    <lineage>
        <taxon>Viruses</taxon>
        <taxon>Duplodnaviria</taxon>
        <taxon>Heunggongvirae</taxon>
        <taxon>Uroviricota</taxon>
        <taxon>Caudoviricetes</taxon>
        <taxon>Vequintavirinae</taxon>
    </lineage>
</organism>
<evidence type="ECO:0000313" key="1">
    <source>
        <dbReference type="EMBL" id="UZZ64276.1"/>
    </source>
</evidence>
<name>A0AAE9PSI7_9CAUD</name>